<dbReference type="AlphaFoldDB" id="A0AAT9GTA9"/>
<dbReference type="InterPro" id="IPR021578">
    <property type="entry name" value="STK_08120-like"/>
</dbReference>
<evidence type="ECO:0000313" key="1">
    <source>
        <dbReference type="EMBL" id="BFH73852.1"/>
    </source>
</evidence>
<reference evidence="1" key="1">
    <citation type="submission" date="2024-03" db="EMBL/GenBank/DDBJ databases">
        <title>Complete genome sequence of Sulfurisphaera javensis strain KD-1.</title>
        <authorList>
            <person name="Sakai H."/>
            <person name="Nur N."/>
            <person name="Suwanto A."/>
            <person name="Kurosawa N."/>
        </authorList>
    </citation>
    <scope>NUCLEOTIDE SEQUENCE</scope>
    <source>
        <strain evidence="1">KD-1</strain>
    </source>
</reference>
<organism evidence="1">
    <name type="scientific">Sulfurisphaera javensis</name>
    <dbReference type="NCBI Taxonomy" id="2049879"/>
    <lineage>
        <taxon>Archaea</taxon>
        <taxon>Thermoproteota</taxon>
        <taxon>Thermoprotei</taxon>
        <taxon>Sulfolobales</taxon>
        <taxon>Sulfolobaceae</taxon>
        <taxon>Sulfurisphaera</taxon>
    </lineage>
</organism>
<dbReference type="EMBL" id="AP031322">
    <property type="protein sequence ID" value="BFH73852.1"/>
    <property type="molecule type" value="Genomic_DNA"/>
</dbReference>
<evidence type="ECO:0008006" key="2">
    <source>
        <dbReference type="Google" id="ProtNLM"/>
    </source>
</evidence>
<proteinExistence type="predicted"/>
<dbReference type="Gene3D" id="3.30.530.20">
    <property type="match status" value="1"/>
</dbReference>
<dbReference type="GeneID" id="92354749"/>
<dbReference type="KEGG" id="sjv:SJAV_17960"/>
<dbReference type="RefSeq" id="WP_369609411.1">
    <property type="nucleotide sequence ID" value="NZ_AP031322.1"/>
</dbReference>
<sequence length="69" mass="8386">MEEEFIINHEMEDEVFKSLFSDPDFVFANIFKGEVKFDKEKRKFTAYIPLKGFFIPYNLVLEVHICFWK</sequence>
<dbReference type="InterPro" id="IPR023393">
    <property type="entry name" value="START-like_dom_sf"/>
</dbReference>
<protein>
    <recommendedName>
        <fullName evidence="2">DUF3211 domain-containing protein</fullName>
    </recommendedName>
</protein>
<gene>
    <name evidence="1" type="ORF">SJAV_17960</name>
</gene>
<name>A0AAT9GTA9_9CREN</name>
<accession>A0AAT9GTA9</accession>
<dbReference type="Pfam" id="PF11485">
    <property type="entry name" value="STK_08120-like"/>
    <property type="match status" value="1"/>
</dbReference>